<keyword evidence="1" id="KW-0812">Transmembrane</keyword>
<evidence type="ECO:0000256" key="1">
    <source>
        <dbReference type="SAM" id="Phobius"/>
    </source>
</evidence>
<feature type="transmembrane region" description="Helical" evidence="1">
    <location>
        <begin position="165"/>
        <end position="186"/>
    </location>
</feature>
<accession>A0ABQ0LPW3</accession>
<evidence type="ECO:0008006" key="4">
    <source>
        <dbReference type="Google" id="ProtNLM"/>
    </source>
</evidence>
<dbReference type="EMBL" id="DF847791">
    <property type="protein sequence ID" value="GAT52582.1"/>
    <property type="molecule type" value="Genomic_DNA"/>
</dbReference>
<sequence>MESTIRTMNAMRWDNRIDRCANVSALSLYLWDYCELVPTSRRLVNGMGRFDVSGRGIPSSISSLVAQGPRFDTSGYAVCVGDRGVRSPFKGTRWSLVKILFFINRYFTFALTVFSVFFDVYPNPSSQQCLAWAKFEVFTTLFCAFLVEVVMQIRLYAMYGHDRRVIFCVSMLCLGEIMSMVSLSLAKFDPTLSGRAQVVGPGNKVYTLPFCNNVIPDHFFAYWIAFMLFDMLILLMVVRKAYNHYKMLPDKTWRDASRTLMGVLARDSVFYFACNAVTFLGTTLLWRFGSPTLATIANSWSIVVPSTSAGRLMLNMRKGHKPASDMISTAGLSGLGSLHILAPSAPRRSRGRDASTTTEDTYYEDGDSYFFEDECENDY</sequence>
<keyword evidence="1" id="KW-0472">Membrane</keyword>
<proteinExistence type="predicted"/>
<reference evidence="2" key="1">
    <citation type="submission" date="2014-09" db="EMBL/GenBank/DDBJ databases">
        <title>Genome sequence of the luminous mushroom Mycena chlorophos for searching fungal bioluminescence genes.</title>
        <authorList>
            <person name="Tanaka Y."/>
            <person name="Kasuga D."/>
            <person name="Oba Y."/>
            <person name="Hase S."/>
            <person name="Sato K."/>
            <person name="Oba Y."/>
            <person name="Sakakibara Y."/>
        </authorList>
    </citation>
    <scope>NUCLEOTIDE SEQUENCE</scope>
</reference>
<feature type="transmembrane region" description="Helical" evidence="1">
    <location>
        <begin position="268"/>
        <end position="286"/>
    </location>
</feature>
<evidence type="ECO:0000313" key="3">
    <source>
        <dbReference type="Proteomes" id="UP000815677"/>
    </source>
</evidence>
<name>A0ABQ0LPW3_MYCCL</name>
<keyword evidence="3" id="KW-1185">Reference proteome</keyword>
<protein>
    <recommendedName>
        <fullName evidence="4">Transmembrane protein</fullName>
    </recommendedName>
</protein>
<feature type="transmembrane region" description="Helical" evidence="1">
    <location>
        <begin position="96"/>
        <end position="118"/>
    </location>
</feature>
<evidence type="ECO:0000313" key="2">
    <source>
        <dbReference type="EMBL" id="GAT52582.1"/>
    </source>
</evidence>
<feature type="transmembrane region" description="Helical" evidence="1">
    <location>
        <begin position="219"/>
        <end position="238"/>
    </location>
</feature>
<dbReference type="Proteomes" id="UP000815677">
    <property type="component" value="Unassembled WGS sequence"/>
</dbReference>
<gene>
    <name evidence="2" type="ORF">MCHLO_09621</name>
</gene>
<feature type="transmembrane region" description="Helical" evidence="1">
    <location>
        <begin position="130"/>
        <end position="153"/>
    </location>
</feature>
<keyword evidence="1" id="KW-1133">Transmembrane helix</keyword>
<organism evidence="2 3">
    <name type="scientific">Mycena chlorophos</name>
    <name type="common">Agaric fungus</name>
    <name type="synonym">Agaricus chlorophos</name>
    <dbReference type="NCBI Taxonomy" id="658473"/>
    <lineage>
        <taxon>Eukaryota</taxon>
        <taxon>Fungi</taxon>
        <taxon>Dikarya</taxon>
        <taxon>Basidiomycota</taxon>
        <taxon>Agaricomycotina</taxon>
        <taxon>Agaricomycetes</taxon>
        <taxon>Agaricomycetidae</taxon>
        <taxon>Agaricales</taxon>
        <taxon>Marasmiineae</taxon>
        <taxon>Mycenaceae</taxon>
        <taxon>Mycena</taxon>
    </lineage>
</organism>